<proteinExistence type="predicted"/>
<organism evidence="2 3">
    <name type="scientific">Aplosporella prunicola CBS 121167</name>
    <dbReference type="NCBI Taxonomy" id="1176127"/>
    <lineage>
        <taxon>Eukaryota</taxon>
        <taxon>Fungi</taxon>
        <taxon>Dikarya</taxon>
        <taxon>Ascomycota</taxon>
        <taxon>Pezizomycotina</taxon>
        <taxon>Dothideomycetes</taxon>
        <taxon>Dothideomycetes incertae sedis</taxon>
        <taxon>Botryosphaeriales</taxon>
        <taxon>Aplosporellaceae</taxon>
        <taxon>Aplosporella</taxon>
    </lineage>
</organism>
<sequence>MKTLFAMKSLFALLSFVLFMGTALSVPFTAGSLTSGTLSDLVTSGVQSDAVTAGALSIRVADPSILVTDLDNPDVEEPLKKGQPRIRKGFSQQQLQQVRDGINDAMALAHAGMDSINKDMFDRYFAMDANDLVHSILQDMSGPWSGRYFPEGEGNTLLERITIAPDDGQKKACGEFSVATFTMNGDGSATIILCPRAFRHGGINRDYVDVAPAASCRNVGDTVSWAMYTMGATLLKKYLYYKPLFKNPKAFPYGATEAISGPEMCRGQYDGWSEKTCSYIWFTSHAYFTTLCGMEYKYAGVLQNHDPTCPDRYIPECSY</sequence>
<dbReference type="InterPro" id="IPR024079">
    <property type="entry name" value="MetalloPept_cat_dom_sf"/>
</dbReference>
<dbReference type="EMBL" id="ML995486">
    <property type="protein sequence ID" value="KAF2141574.1"/>
    <property type="molecule type" value="Genomic_DNA"/>
</dbReference>
<name>A0A6A6BE87_9PEZI</name>
<dbReference type="RefSeq" id="XP_033397287.1">
    <property type="nucleotide sequence ID" value="XM_033543181.1"/>
</dbReference>
<dbReference type="GO" id="GO:0008237">
    <property type="term" value="F:metallopeptidase activity"/>
    <property type="evidence" value="ECO:0007669"/>
    <property type="project" value="InterPro"/>
</dbReference>
<keyword evidence="1" id="KW-0732">Signal</keyword>
<dbReference type="Proteomes" id="UP000799438">
    <property type="component" value="Unassembled WGS sequence"/>
</dbReference>
<evidence type="ECO:0000313" key="2">
    <source>
        <dbReference type="EMBL" id="KAF2141574.1"/>
    </source>
</evidence>
<dbReference type="OrthoDB" id="5357726at2759"/>
<reference evidence="2" key="1">
    <citation type="journal article" date="2020" name="Stud. Mycol.">
        <title>101 Dothideomycetes genomes: a test case for predicting lifestyles and emergence of pathogens.</title>
        <authorList>
            <person name="Haridas S."/>
            <person name="Albert R."/>
            <person name="Binder M."/>
            <person name="Bloem J."/>
            <person name="Labutti K."/>
            <person name="Salamov A."/>
            <person name="Andreopoulos B."/>
            <person name="Baker S."/>
            <person name="Barry K."/>
            <person name="Bills G."/>
            <person name="Bluhm B."/>
            <person name="Cannon C."/>
            <person name="Castanera R."/>
            <person name="Culley D."/>
            <person name="Daum C."/>
            <person name="Ezra D."/>
            <person name="Gonzalez J."/>
            <person name="Henrissat B."/>
            <person name="Kuo A."/>
            <person name="Liang C."/>
            <person name="Lipzen A."/>
            <person name="Lutzoni F."/>
            <person name="Magnuson J."/>
            <person name="Mondo S."/>
            <person name="Nolan M."/>
            <person name="Ohm R."/>
            <person name="Pangilinan J."/>
            <person name="Park H.-J."/>
            <person name="Ramirez L."/>
            <person name="Alfaro M."/>
            <person name="Sun H."/>
            <person name="Tritt A."/>
            <person name="Yoshinaga Y."/>
            <person name="Zwiers L.-H."/>
            <person name="Turgeon B."/>
            <person name="Goodwin S."/>
            <person name="Spatafora J."/>
            <person name="Crous P."/>
            <person name="Grigoriev I."/>
        </authorList>
    </citation>
    <scope>NUCLEOTIDE SEQUENCE</scope>
    <source>
        <strain evidence="2">CBS 121167</strain>
    </source>
</reference>
<dbReference type="GeneID" id="54300678"/>
<gene>
    <name evidence="2" type="ORF">K452DRAFT_308675</name>
</gene>
<accession>A0A6A6BE87</accession>
<evidence type="ECO:0000256" key="1">
    <source>
        <dbReference type="SAM" id="SignalP"/>
    </source>
</evidence>
<protein>
    <recommendedName>
        <fullName evidence="4">Peptidase M43 pregnancy-associated plasma-A domain-containing protein</fullName>
    </recommendedName>
</protein>
<dbReference type="Gene3D" id="3.40.390.10">
    <property type="entry name" value="Collagenase (Catalytic Domain)"/>
    <property type="match status" value="1"/>
</dbReference>
<feature type="chain" id="PRO_5025450177" description="Peptidase M43 pregnancy-associated plasma-A domain-containing protein" evidence="1">
    <location>
        <begin position="26"/>
        <end position="319"/>
    </location>
</feature>
<evidence type="ECO:0000313" key="3">
    <source>
        <dbReference type="Proteomes" id="UP000799438"/>
    </source>
</evidence>
<feature type="signal peptide" evidence="1">
    <location>
        <begin position="1"/>
        <end position="25"/>
    </location>
</feature>
<evidence type="ECO:0008006" key="4">
    <source>
        <dbReference type="Google" id="ProtNLM"/>
    </source>
</evidence>
<dbReference type="AlphaFoldDB" id="A0A6A6BE87"/>
<keyword evidence="3" id="KW-1185">Reference proteome</keyword>